<evidence type="ECO:0000313" key="2">
    <source>
        <dbReference type="EMBL" id="CAE0795169.1"/>
    </source>
</evidence>
<name>A0A7S4CF04_9EUGL</name>
<gene>
    <name evidence="2" type="ORF">EGYM00163_LOCUS6287</name>
</gene>
<feature type="signal peptide" evidence="1">
    <location>
        <begin position="1"/>
        <end position="17"/>
    </location>
</feature>
<keyword evidence="1" id="KW-0732">Signal</keyword>
<protein>
    <recommendedName>
        <fullName evidence="3">Exostosin GT47 domain-containing protein</fullName>
    </recommendedName>
</protein>
<reference evidence="2" key="1">
    <citation type="submission" date="2021-01" db="EMBL/GenBank/DDBJ databases">
        <authorList>
            <person name="Corre E."/>
            <person name="Pelletier E."/>
            <person name="Niang G."/>
            <person name="Scheremetjew M."/>
            <person name="Finn R."/>
            <person name="Kale V."/>
            <person name="Holt S."/>
            <person name="Cochrane G."/>
            <person name="Meng A."/>
            <person name="Brown T."/>
            <person name="Cohen L."/>
        </authorList>
    </citation>
    <scope>NUCLEOTIDE SEQUENCE</scope>
    <source>
        <strain evidence="2">CCMP1594</strain>
    </source>
</reference>
<dbReference type="EMBL" id="HBJA01019748">
    <property type="protein sequence ID" value="CAE0795169.1"/>
    <property type="molecule type" value="Transcribed_RNA"/>
</dbReference>
<evidence type="ECO:0000256" key="1">
    <source>
        <dbReference type="SAM" id="SignalP"/>
    </source>
</evidence>
<dbReference type="AlphaFoldDB" id="A0A7S4CF04"/>
<feature type="chain" id="PRO_5031025978" description="Exostosin GT47 domain-containing protein" evidence="1">
    <location>
        <begin position="18"/>
        <end position="389"/>
    </location>
</feature>
<proteinExistence type="predicted"/>
<sequence>MLTALLFVLLPLSHVGAQRHAPWKEELESKREAWSHKGWQCLQQTTPNIKLQYPADAEEHFFEIHRDMLAWAMADDHVMHGYAGYNGPWIENVWITHFWKAYTGLTSRKMDNTTRPRKRLSRVFGPFVPLLIAWTDFWVFGNGHYPTEMVAALRRVVRPNVPYITVSQNDQGITGHCELLMHDFPNILVLSAGGYGHIPVPLMTQPGKLKHLKPFEERQYLVSFVGTLDHAPNDLRQRMHQYMESHANQDRFNYTAFRGDGWEEVMRNSVASLTPRGFGRSAFHIAEAINMGLIPVYVYGETQWVPYEHMFHQFGFVVSVDNMDGWLKKFLKMGWDNLQKMEMRVSQISSSHFTFSGVMRQVGHYMLHKEPCDLQCQTLPPSRREAGDC</sequence>
<organism evidence="2">
    <name type="scientific">Eutreptiella gymnastica</name>
    <dbReference type="NCBI Taxonomy" id="73025"/>
    <lineage>
        <taxon>Eukaryota</taxon>
        <taxon>Discoba</taxon>
        <taxon>Euglenozoa</taxon>
        <taxon>Euglenida</taxon>
        <taxon>Spirocuta</taxon>
        <taxon>Euglenophyceae</taxon>
        <taxon>Eutreptiales</taxon>
        <taxon>Eutreptiaceae</taxon>
        <taxon>Eutreptiella</taxon>
    </lineage>
</organism>
<accession>A0A7S4CF04</accession>
<evidence type="ECO:0008006" key="3">
    <source>
        <dbReference type="Google" id="ProtNLM"/>
    </source>
</evidence>